<comment type="subcellular location">
    <subcellularLocation>
        <location evidence="7">Cytoplasm</location>
    </subcellularLocation>
</comment>
<dbReference type="GO" id="GO:0005737">
    <property type="term" value="C:cytoplasm"/>
    <property type="evidence" value="ECO:0007669"/>
    <property type="project" value="UniProtKB-SubCell"/>
</dbReference>
<name>A0A3S0C163_9CORY</name>
<dbReference type="InterPro" id="IPR033644">
    <property type="entry name" value="Ferrochelatase_C"/>
</dbReference>
<proteinExistence type="inferred from homology"/>
<dbReference type="PANTHER" id="PTHR11108">
    <property type="entry name" value="FERROCHELATASE"/>
    <property type="match status" value="1"/>
</dbReference>
<protein>
    <recommendedName>
        <fullName evidence="7">Coproporphyrin III ferrochelatase</fullName>
        <ecNumber evidence="7">4.99.1.9</ecNumber>
    </recommendedName>
</protein>
<dbReference type="PANTHER" id="PTHR11108:SF1">
    <property type="entry name" value="FERROCHELATASE, MITOCHONDRIAL"/>
    <property type="match status" value="1"/>
</dbReference>
<dbReference type="GO" id="GO:0006783">
    <property type="term" value="P:heme biosynthetic process"/>
    <property type="evidence" value="ECO:0007669"/>
    <property type="project" value="UniProtKB-UniRule"/>
</dbReference>
<dbReference type="NCBIfam" id="TIGR00109">
    <property type="entry name" value="hemH"/>
    <property type="match status" value="1"/>
</dbReference>
<dbReference type="UniPathway" id="UPA00252"/>
<feature type="binding site" evidence="7">
    <location>
        <position position="276"/>
    </location>
    <ligand>
        <name>Fe(2+)</name>
        <dbReference type="ChEBI" id="CHEBI:29033"/>
    </ligand>
</feature>
<comment type="caution">
    <text evidence="7">Lacks conserved residue(s) required for the propagation of feature annotation.</text>
</comment>
<dbReference type="SUPFAM" id="SSF53800">
    <property type="entry name" value="Chelatase"/>
    <property type="match status" value="1"/>
</dbReference>
<dbReference type="RefSeq" id="WP_126120695.1">
    <property type="nucleotide sequence ID" value="NZ_RXHJ01000007.1"/>
</dbReference>
<dbReference type="GO" id="GO:0004325">
    <property type="term" value="F:ferrochelatase activity"/>
    <property type="evidence" value="ECO:0007669"/>
    <property type="project" value="UniProtKB-UniRule"/>
</dbReference>
<dbReference type="InterPro" id="IPR033659">
    <property type="entry name" value="Ferrochelatase_N"/>
</dbReference>
<keyword evidence="3 7" id="KW-0350">Heme biosynthesis</keyword>
<gene>
    <name evidence="7" type="primary">cpfC</name>
    <name evidence="9" type="ORF">EAH68_07480</name>
</gene>
<dbReference type="CDD" id="cd00419">
    <property type="entry name" value="Ferrochelatase_C"/>
    <property type="match status" value="1"/>
</dbReference>
<evidence type="ECO:0000256" key="7">
    <source>
        <dbReference type="HAMAP-Rule" id="MF_00323"/>
    </source>
</evidence>
<evidence type="ECO:0000256" key="2">
    <source>
        <dbReference type="ARBA" id="ARBA00023004"/>
    </source>
</evidence>
<dbReference type="InterPro" id="IPR001015">
    <property type="entry name" value="Ferrochelatase"/>
</dbReference>
<comment type="similarity">
    <text evidence="7 8">Belongs to the ferrochelatase family.</text>
</comment>
<accession>A0A3S0C163</accession>
<dbReference type="NCBIfam" id="NF000689">
    <property type="entry name" value="PRK00035.2-1"/>
    <property type="match status" value="1"/>
</dbReference>
<keyword evidence="5 7" id="KW-0627">Porphyrin biosynthesis</keyword>
<dbReference type="GO" id="GO:0046872">
    <property type="term" value="F:metal ion binding"/>
    <property type="evidence" value="ECO:0007669"/>
    <property type="project" value="UniProtKB-KW"/>
</dbReference>
<keyword evidence="4 7" id="KW-0456">Lyase</keyword>
<dbReference type="HAMAP" id="MF_00323">
    <property type="entry name" value="Ferrochelatase"/>
    <property type="match status" value="1"/>
</dbReference>
<evidence type="ECO:0000256" key="5">
    <source>
        <dbReference type="ARBA" id="ARBA00023244"/>
    </source>
</evidence>
<evidence type="ECO:0000313" key="10">
    <source>
        <dbReference type="Proteomes" id="UP000274907"/>
    </source>
</evidence>
<keyword evidence="2 7" id="KW-0408">Iron</keyword>
<evidence type="ECO:0000256" key="4">
    <source>
        <dbReference type="ARBA" id="ARBA00023239"/>
    </source>
</evidence>
<comment type="pathway">
    <text evidence="1 7">Porphyrin-containing compound metabolism; protoheme biosynthesis.</text>
</comment>
<dbReference type="CDD" id="cd03411">
    <property type="entry name" value="Ferrochelatase_N"/>
    <property type="match status" value="1"/>
</dbReference>
<dbReference type="AlphaFoldDB" id="A0A3S0C163"/>
<keyword evidence="7" id="KW-0963">Cytoplasm</keyword>
<sequence length="358" mass="39123">MTDDLSFDALLVLSFGGPEGNEEVVPFLENVTRGRGIPRERLEKVGEHYFHFDGVSPLNRLNREIITNLEKELAARGKELPVYFGNRNWHPFAEDTAEQMVADGVRRALVFATSAWGGYSACLQYNEDIRRVIAHLEDKGLAAIEFTKLRQFFDHPTFVSVMAEAVEEAYAKIPAEQLDTTRLLFTAHSVPTAADEAAGGPTDPHLYSRQVGEASRLIAQAAGVDVYDVVWQSRSGNPRTPWLEPDIVDHTLAIGEKEGVTAVVVCPVGFVSDHMEVIWDLDTELADAARDAGILVERTRTAGPEQEFAGMVVDIIDELVDNSARAGLGTVTVQGCTVNGAACRPGCCQVSRPNSRTA</sequence>
<evidence type="ECO:0000256" key="3">
    <source>
        <dbReference type="ARBA" id="ARBA00023133"/>
    </source>
</evidence>
<organism evidence="9 10">
    <name type="scientific">Corynebacterium hylobatis</name>
    <dbReference type="NCBI Taxonomy" id="1859290"/>
    <lineage>
        <taxon>Bacteria</taxon>
        <taxon>Bacillati</taxon>
        <taxon>Actinomycetota</taxon>
        <taxon>Actinomycetes</taxon>
        <taxon>Mycobacteriales</taxon>
        <taxon>Corynebacteriaceae</taxon>
        <taxon>Corynebacterium</taxon>
    </lineage>
</organism>
<keyword evidence="10" id="KW-1185">Reference proteome</keyword>
<dbReference type="OrthoDB" id="9776380at2"/>
<dbReference type="Gene3D" id="3.40.50.1400">
    <property type="match status" value="2"/>
</dbReference>
<feature type="binding site" evidence="7">
    <location>
        <position position="56"/>
    </location>
    <ligand>
        <name>Fe-coproporphyrin III</name>
        <dbReference type="ChEBI" id="CHEBI:68438"/>
    </ligand>
</feature>
<evidence type="ECO:0000256" key="8">
    <source>
        <dbReference type="RuleBase" id="RU004185"/>
    </source>
</evidence>
<comment type="catalytic activity">
    <reaction evidence="6">
        <text>Fe-coproporphyrin III + 2 H(+) = coproporphyrin III + Fe(2+)</text>
        <dbReference type="Rhea" id="RHEA:49572"/>
        <dbReference type="ChEBI" id="CHEBI:15378"/>
        <dbReference type="ChEBI" id="CHEBI:29033"/>
        <dbReference type="ChEBI" id="CHEBI:68438"/>
        <dbReference type="ChEBI" id="CHEBI:131725"/>
        <dbReference type="EC" id="4.99.1.9"/>
    </reaction>
    <physiologicalReaction direction="right-to-left" evidence="6">
        <dbReference type="Rhea" id="RHEA:49574"/>
    </physiologicalReaction>
</comment>
<evidence type="ECO:0000256" key="1">
    <source>
        <dbReference type="ARBA" id="ARBA00004744"/>
    </source>
</evidence>
<dbReference type="EC" id="4.99.1.9" evidence="7"/>
<dbReference type="Proteomes" id="UP000274907">
    <property type="component" value="Unassembled WGS sequence"/>
</dbReference>
<evidence type="ECO:0000256" key="6">
    <source>
        <dbReference type="ARBA" id="ARBA00024536"/>
    </source>
</evidence>
<comment type="function">
    <text evidence="7">Involved in coproporphyrin-dependent heme b biosynthesis. Catalyzes the insertion of ferrous iron into coproporphyrin III to form Fe-coproporphyrin III.</text>
</comment>
<reference evidence="9 10" key="1">
    <citation type="submission" date="2018-12" db="EMBL/GenBank/DDBJ databases">
        <title>YIM 101343 draft genome.</title>
        <authorList>
            <person name="Chen X."/>
        </authorList>
    </citation>
    <scope>NUCLEOTIDE SEQUENCE [LARGE SCALE GENOMIC DNA]</scope>
    <source>
        <strain evidence="9 10">YIM 101343</strain>
    </source>
</reference>
<keyword evidence="7" id="KW-0479">Metal-binding</keyword>
<feature type="binding site" evidence="7">
    <location>
        <position position="125"/>
    </location>
    <ligand>
        <name>Fe-coproporphyrin III</name>
        <dbReference type="ChEBI" id="CHEBI:68438"/>
    </ligand>
</feature>
<feature type="binding site" evidence="7">
    <location>
        <position position="188"/>
    </location>
    <ligand>
        <name>Fe(2+)</name>
        <dbReference type="ChEBI" id="CHEBI:29033"/>
    </ligand>
</feature>
<comment type="caution">
    <text evidence="9">The sequence shown here is derived from an EMBL/GenBank/DDBJ whole genome shotgun (WGS) entry which is preliminary data.</text>
</comment>
<dbReference type="EMBL" id="RXHJ01000007">
    <property type="protein sequence ID" value="RSZ63493.1"/>
    <property type="molecule type" value="Genomic_DNA"/>
</dbReference>
<dbReference type="Pfam" id="PF00762">
    <property type="entry name" value="Ferrochelatase"/>
    <property type="match status" value="1"/>
</dbReference>
<evidence type="ECO:0000313" key="9">
    <source>
        <dbReference type="EMBL" id="RSZ63493.1"/>
    </source>
</evidence>